<accession>A0A3M3K9D7</accession>
<gene>
    <name evidence="1" type="ORF">ALQ64_02763</name>
</gene>
<sequence length="134" mass="14759">MSASLDVLSDLHNAVKSETGSSPSMFKNGSFKSRFDNAKANAARKTSDQIKKAKSEAQAVPDEFTKILNATDHQFNEAVATNRQAHAGSPEMLQYIDGVVTQRASLLDAWYYRVHLKGNMTRLVNKIRSTLSSP</sequence>
<reference evidence="1 2" key="1">
    <citation type="submission" date="2018-08" db="EMBL/GenBank/DDBJ databases">
        <title>Recombination of ecologically and evolutionarily significant loci maintains genetic cohesion in the Pseudomonas syringae species complex.</title>
        <authorList>
            <person name="Dillon M."/>
            <person name="Thakur S."/>
            <person name="Almeida R.N.D."/>
            <person name="Weir B.S."/>
            <person name="Guttman D.S."/>
        </authorList>
    </citation>
    <scope>NUCLEOTIDE SEQUENCE [LARGE SCALE GENOMIC DNA]</scope>
    <source>
        <strain evidence="1 2">ICMP 2821</strain>
    </source>
</reference>
<dbReference type="EMBL" id="RBOW01000941">
    <property type="protein sequence ID" value="RMN18945.1"/>
    <property type="molecule type" value="Genomic_DNA"/>
</dbReference>
<organism evidence="1 2">
    <name type="scientific">Pseudomonas cannabina</name>
    <dbReference type="NCBI Taxonomy" id="86840"/>
    <lineage>
        <taxon>Bacteria</taxon>
        <taxon>Pseudomonadati</taxon>
        <taxon>Pseudomonadota</taxon>
        <taxon>Gammaproteobacteria</taxon>
        <taxon>Pseudomonadales</taxon>
        <taxon>Pseudomonadaceae</taxon>
        <taxon>Pseudomonas</taxon>
    </lineage>
</organism>
<proteinExistence type="predicted"/>
<evidence type="ECO:0000313" key="2">
    <source>
        <dbReference type="Proteomes" id="UP000281372"/>
    </source>
</evidence>
<comment type="caution">
    <text evidence="1">The sequence shown here is derived from an EMBL/GenBank/DDBJ whole genome shotgun (WGS) entry which is preliminary data.</text>
</comment>
<dbReference type="Proteomes" id="UP000281372">
    <property type="component" value="Unassembled WGS sequence"/>
</dbReference>
<protein>
    <submittedName>
        <fullName evidence="1">YD repeat-containing protein</fullName>
    </submittedName>
</protein>
<name>A0A3M3K9D7_PSECA</name>
<dbReference type="AlphaFoldDB" id="A0A3M3K9D7"/>
<evidence type="ECO:0000313" key="1">
    <source>
        <dbReference type="EMBL" id="RMN18945.1"/>
    </source>
</evidence>